<dbReference type="InterPro" id="IPR003006">
    <property type="entry name" value="Ig/MHC_CS"/>
</dbReference>
<dbReference type="SMART" id="SM00445">
    <property type="entry name" value="LINK"/>
    <property type="match status" value="2"/>
</dbReference>
<dbReference type="GO" id="GO:0045202">
    <property type="term" value="C:synapse"/>
    <property type="evidence" value="ECO:0007669"/>
    <property type="project" value="TreeGrafter"/>
</dbReference>
<dbReference type="GO" id="GO:0072534">
    <property type="term" value="C:perineuronal net"/>
    <property type="evidence" value="ECO:0007669"/>
    <property type="project" value="TreeGrafter"/>
</dbReference>
<dbReference type="PANTHER" id="PTHR22804">
    <property type="entry name" value="AGGRECAN/VERSICAN PROTEOGLYCAN"/>
    <property type="match status" value="1"/>
</dbReference>
<evidence type="ECO:0000256" key="2">
    <source>
        <dbReference type="ARBA" id="ARBA00022525"/>
    </source>
</evidence>
<dbReference type="PROSITE" id="PS00290">
    <property type="entry name" value="IG_MHC"/>
    <property type="match status" value="1"/>
</dbReference>
<feature type="domain" description="Link" evidence="10">
    <location>
        <begin position="220"/>
        <end position="316"/>
    </location>
</feature>
<dbReference type="CDD" id="cd03520">
    <property type="entry name" value="Link_domain_CSPGs_modules_2_4"/>
    <property type="match status" value="1"/>
</dbReference>
<evidence type="ECO:0000256" key="9">
    <source>
        <dbReference type="PROSITE-ProRule" id="PRU00323"/>
    </source>
</evidence>
<dbReference type="Proteomes" id="UP000694680">
    <property type="component" value="Chromosome 3"/>
</dbReference>
<dbReference type="GO" id="GO:0005615">
    <property type="term" value="C:extracellular space"/>
    <property type="evidence" value="ECO:0007669"/>
    <property type="project" value="TreeGrafter"/>
</dbReference>
<dbReference type="Ensembl" id="ENSGWIT00000013685.1">
    <property type="protein sequence ID" value="ENSGWIP00000012267.1"/>
    <property type="gene ID" value="ENSGWIG00000007148.1"/>
</dbReference>
<comment type="caution">
    <text evidence="9">Lacks conserved residue(s) required for the propagation of feature annotation.</text>
</comment>
<reference evidence="11" key="1">
    <citation type="submission" date="2020-06" db="EMBL/GenBank/DDBJ databases">
        <authorList>
            <consortium name="Wellcome Sanger Institute Data Sharing"/>
        </authorList>
    </citation>
    <scope>NUCLEOTIDE SEQUENCE [LARGE SCALE GENOMIC DNA]</scope>
</reference>
<keyword evidence="2" id="KW-0964">Secreted</keyword>
<keyword evidence="7" id="KW-0325">Glycoprotein</keyword>
<dbReference type="GO" id="GO:0002052">
    <property type="term" value="P:positive regulation of neuroblast proliferation"/>
    <property type="evidence" value="ECO:0007669"/>
    <property type="project" value="TreeGrafter"/>
</dbReference>
<dbReference type="GO" id="GO:0007417">
    <property type="term" value="P:central nervous system development"/>
    <property type="evidence" value="ECO:0007669"/>
    <property type="project" value="TreeGrafter"/>
</dbReference>
<dbReference type="InterPro" id="IPR016187">
    <property type="entry name" value="CTDL_fold"/>
</dbReference>
<evidence type="ECO:0000256" key="1">
    <source>
        <dbReference type="ARBA" id="ARBA00004613"/>
    </source>
</evidence>
<keyword evidence="3" id="KW-0732">Signal</keyword>
<evidence type="ECO:0000256" key="4">
    <source>
        <dbReference type="ARBA" id="ARBA00022737"/>
    </source>
</evidence>
<keyword evidence="6 9" id="KW-1015">Disulfide bond</keyword>
<feature type="disulfide bond" evidence="9">
    <location>
        <begin position="263"/>
        <end position="284"/>
    </location>
</feature>
<evidence type="ECO:0000256" key="5">
    <source>
        <dbReference type="ARBA" id="ARBA00022974"/>
    </source>
</evidence>
<dbReference type="GO" id="GO:0005540">
    <property type="term" value="F:hyaluronic acid binding"/>
    <property type="evidence" value="ECO:0007669"/>
    <property type="project" value="InterPro"/>
</dbReference>
<reference evidence="11" key="3">
    <citation type="submission" date="2025-09" db="UniProtKB">
        <authorList>
            <consortium name="Ensembl"/>
        </authorList>
    </citation>
    <scope>IDENTIFICATION</scope>
</reference>
<dbReference type="InterPro" id="IPR036179">
    <property type="entry name" value="Ig-like_dom_sf"/>
</dbReference>
<evidence type="ECO:0000259" key="10">
    <source>
        <dbReference type="PROSITE" id="PS50963"/>
    </source>
</evidence>
<dbReference type="PANTHER" id="PTHR22804:SF60">
    <property type="entry name" value="AGGRECAN A"/>
    <property type="match status" value="1"/>
</dbReference>
<proteinExistence type="predicted"/>
<keyword evidence="8" id="KW-0393">Immunoglobulin domain</keyword>
<keyword evidence="4" id="KW-0677">Repeat</keyword>
<dbReference type="SUPFAM" id="SSF48726">
    <property type="entry name" value="Immunoglobulin"/>
    <property type="match status" value="1"/>
</dbReference>
<dbReference type="Gene3D" id="2.60.40.10">
    <property type="entry name" value="Immunoglobulins"/>
    <property type="match status" value="1"/>
</dbReference>
<dbReference type="GO" id="GO:0001501">
    <property type="term" value="P:skeletal system development"/>
    <property type="evidence" value="ECO:0007669"/>
    <property type="project" value="TreeGrafter"/>
</dbReference>
<dbReference type="Gene3D" id="3.10.100.10">
    <property type="entry name" value="Mannose-Binding Protein A, subunit A"/>
    <property type="match status" value="2"/>
</dbReference>
<dbReference type="InterPro" id="IPR000538">
    <property type="entry name" value="Link_dom"/>
</dbReference>
<dbReference type="InterPro" id="IPR016186">
    <property type="entry name" value="C-type_lectin-like/link_sf"/>
</dbReference>
<dbReference type="PROSITE" id="PS50963">
    <property type="entry name" value="LINK_2"/>
    <property type="match status" value="2"/>
</dbReference>
<reference evidence="11" key="2">
    <citation type="submission" date="2025-08" db="UniProtKB">
        <authorList>
            <consortium name="Ensembl"/>
        </authorList>
    </citation>
    <scope>IDENTIFICATION</scope>
</reference>
<evidence type="ECO:0000313" key="12">
    <source>
        <dbReference type="Proteomes" id="UP000694680"/>
    </source>
</evidence>
<organism evidence="11 12">
    <name type="scientific">Gouania willdenowi</name>
    <name type="common">Blunt-snouted clingfish</name>
    <name type="synonym">Lepadogaster willdenowi</name>
    <dbReference type="NCBI Taxonomy" id="441366"/>
    <lineage>
        <taxon>Eukaryota</taxon>
        <taxon>Metazoa</taxon>
        <taxon>Chordata</taxon>
        <taxon>Craniata</taxon>
        <taxon>Vertebrata</taxon>
        <taxon>Euteleostomi</taxon>
        <taxon>Actinopterygii</taxon>
        <taxon>Neopterygii</taxon>
        <taxon>Teleostei</taxon>
        <taxon>Neoteleostei</taxon>
        <taxon>Acanthomorphata</taxon>
        <taxon>Ovalentaria</taxon>
        <taxon>Blenniimorphae</taxon>
        <taxon>Blenniiformes</taxon>
        <taxon>Gobiesocoidei</taxon>
        <taxon>Gobiesocidae</taxon>
        <taxon>Gobiesocinae</taxon>
        <taxon>Gouania</taxon>
    </lineage>
</organism>
<feature type="domain" description="Link" evidence="10">
    <location>
        <begin position="119"/>
        <end position="214"/>
    </location>
</feature>
<name>A0A8C5DVM7_GOUWI</name>
<dbReference type="SUPFAM" id="SSF56436">
    <property type="entry name" value="C-type lectin-like"/>
    <property type="match status" value="2"/>
</dbReference>
<accession>A0A8C5DVM7</accession>
<evidence type="ECO:0000313" key="11">
    <source>
        <dbReference type="Ensembl" id="ENSGWIP00000012267.1"/>
    </source>
</evidence>
<dbReference type="FunFam" id="3.10.100.10:FF:000011">
    <property type="entry name" value="Aggrecan core protein"/>
    <property type="match status" value="1"/>
</dbReference>
<dbReference type="PRINTS" id="PR01265">
    <property type="entry name" value="LINKMODULE"/>
</dbReference>
<dbReference type="InterPro" id="IPR050691">
    <property type="entry name" value="Hyaluronan_bind_Proteoglycan"/>
</dbReference>
<dbReference type="Pfam" id="PF00193">
    <property type="entry name" value="Xlink"/>
    <property type="match status" value="2"/>
</dbReference>
<sequence length="322" mass="35715">SKSLGLLVLKGPDWLFLLIQDHPVPDPGAPVIEPYLHRIKWSLVTKEKVTPILVALEGQVRIMEGYLDRVHLLGYHDNPMDASISLSELRTSDSGAYRCEVQHGIEDGHALVHVQVQGLVFHYRSILGRYTLTFEKAKAVCEHNSAVMASPEQLQAAYDDGFHQCDAGWLSDQTVRYPILSPRWECYGDKIDVPGVRTYGVRNVTETYDVYCFAEKMAGRVFHQTAAEKFSFSDAAAVCTNQGARLASTGELHLAWKEGMDVCNAGWLGDGSVRYPINVPRPQCGGGLLGVQTVYVHSNQTGYPPPESRYDKLIKTCNGKCC</sequence>
<evidence type="ECO:0000256" key="8">
    <source>
        <dbReference type="ARBA" id="ARBA00023319"/>
    </source>
</evidence>
<dbReference type="PROSITE" id="PS01241">
    <property type="entry name" value="LINK_1"/>
    <property type="match status" value="2"/>
</dbReference>
<dbReference type="CDD" id="cd03517">
    <property type="entry name" value="Link_domain_CSPGs_modules_1_3"/>
    <property type="match status" value="1"/>
</dbReference>
<feature type="disulfide bond" evidence="9">
    <location>
        <begin position="165"/>
        <end position="186"/>
    </location>
</feature>
<dbReference type="GO" id="GO:0010001">
    <property type="term" value="P:glial cell differentiation"/>
    <property type="evidence" value="ECO:0007669"/>
    <property type="project" value="TreeGrafter"/>
</dbReference>
<comment type="subcellular location">
    <subcellularLocation>
        <location evidence="1">Secreted</location>
    </subcellularLocation>
</comment>
<evidence type="ECO:0000256" key="6">
    <source>
        <dbReference type="ARBA" id="ARBA00023157"/>
    </source>
</evidence>
<keyword evidence="12" id="KW-1185">Reference proteome</keyword>
<dbReference type="FunFam" id="3.10.100.10:FF:000002">
    <property type="entry name" value="Hyaluronan proteoglycan link protein 1"/>
    <property type="match status" value="1"/>
</dbReference>
<keyword evidence="5" id="KW-0654">Proteoglycan</keyword>
<dbReference type="GO" id="GO:0007155">
    <property type="term" value="P:cell adhesion"/>
    <property type="evidence" value="ECO:0007669"/>
    <property type="project" value="InterPro"/>
</dbReference>
<dbReference type="AlphaFoldDB" id="A0A8C5DVM7"/>
<evidence type="ECO:0000256" key="3">
    <source>
        <dbReference type="ARBA" id="ARBA00022729"/>
    </source>
</evidence>
<evidence type="ECO:0000256" key="7">
    <source>
        <dbReference type="ARBA" id="ARBA00023180"/>
    </source>
</evidence>
<protein>
    <recommendedName>
        <fullName evidence="10">Link domain-containing protein</fullName>
    </recommendedName>
</protein>
<dbReference type="InterPro" id="IPR013783">
    <property type="entry name" value="Ig-like_fold"/>
</dbReference>